<dbReference type="Pfam" id="PF03061">
    <property type="entry name" value="4HBT"/>
    <property type="match status" value="1"/>
</dbReference>
<dbReference type="InterPro" id="IPR006683">
    <property type="entry name" value="Thioestr_dom"/>
</dbReference>
<gene>
    <name evidence="5" type="ORF">BAG01nite_14330</name>
</gene>
<dbReference type="InterPro" id="IPR040170">
    <property type="entry name" value="Cytosol_ACT"/>
</dbReference>
<dbReference type="PANTHER" id="PTHR11049:SF24">
    <property type="entry name" value="CYTOSOLIC ACYL COENZYME A THIOESTER HYDROLASE"/>
    <property type="match status" value="1"/>
</dbReference>
<dbReference type="PROSITE" id="PS51770">
    <property type="entry name" value="HOTDOG_ACOT"/>
    <property type="match status" value="1"/>
</dbReference>
<keyword evidence="6" id="KW-1185">Reference proteome</keyword>
<sequence length="179" mass="19732">MNMIDKGATVMNVKTTQESRTIQASLVQPSDTNYHGTIFGGTMMAYIDEVAAIAAMRHSRRPVVTASIDSIDFLAPVKMGHSICLEAFVSSTGRTSMEVFVKIVSENLQTGERVLTATSFLTFVALDEAGNPTEVPAIVPETEEEKRLMATAEERKKMRKERKDSLQAFVSQLNIEKTI</sequence>
<dbReference type="InterPro" id="IPR033120">
    <property type="entry name" value="HOTDOG_ACOT"/>
</dbReference>
<comment type="similarity">
    <text evidence="1">Belongs to the acyl coenzyme A hydrolase family.</text>
</comment>
<dbReference type="EMBL" id="BJOD01000012">
    <property type="protein sequence ID" value="GED25331.1"/>
    <property type="molecule type" value="Genomic_DNA"/>
</dbReference>
<dbReference type="SUPFAM" id="SSF54637">
    <property type="entry name" value="Thioesterase/thiol ester dehydrase-isomerase"/>
    <property type="match status" value="1"/>
</dbReference>
<evidence type="ECO:0000259" key="4">
    <source>
        <dbReference type="PROSITE" id="PS51770"/>
    </source>
</evidence>
<feature type="domain" description="HotDog ACOT-type" evidence="4">
    <location>
        <begin position="17"/>
        <end position="129"/>
    </location>
</feature>
<organism evidence="5 6">
    <name type="scientific">Brevibacillus agri</name>
    <dbReference type="NCBI Taxonomy" id="51101"/>
    <lineage>
        <taxon>Bacteria</taxon>
        <taxon>Bacillati</taxon>
        <taxon>Bacillota</taxon>
        <taxon>Bacilli</taxon>
        <taxon>Bacillales</taxon>
        <taxon>Paenibacillaceae</taxon>
        <taxon>Brevibacillus</taxon>
    </lineage>
</organism>
<dbReference type="Gene3D" id="3.10.129.10">
    <property type="entry name" value="Hotdog Thioesterase"/>
    <property type="match status" value="1"/>
</dbReference>
<evidence type="ECO:0000313" key="6">
    <source>
        <dbReference type="Proteomes" id="UP000317180"/>
    </source>
</evidence>
<proteinExistence type="inferred from homology"/>
<evidence type="ECO:0000256" key="2">
    <source>
        <dbReference type="ARBA" id="ARBA00022801"/>
    </source>
</evidence>
<name>A0ABQ0SN83_9BACL</name>
<comment type="caution">
    <text evidence="5">The sequence shown here is derived from an EMBL/GenBank/DDBJ whole genome shotgun (WGS) entry which is preliminary data.</text>
</comment>
<dbReference type="Proteomes" id="UP000317180">
    <property type="component" value="Unassembled WGS sequence"/>
</dbReference>
<accession>A0ABQ0SN83</accession>
<evidence type="ECO:0000256" key="1">
    <source>
        <dbReference type="ARBA" id="ARBA00010458"/>
    </source>
</evidence>
<protein>
    <submittedName>
        <fullName evidence="5">Acyl-CoA thioesterase</fullName>
    </submittedName>
</protein>
<evidence type="ECO:0000256" key="3">
    <source>
        <dbReference type="PROSITE-ProRule" id="PRU01106"/>
    </source>
</evidence>
<evidence type="ECO:0000313" key="5">
    <source>
        <dbReference type="EMBL" id="GED25331.1"/>
    </source>
</evidence>
<dbReference type="CDD" id="cd03442">
    <property type="entry name" value="BFIT_BACH"/>
    <property type="match status" value="1"/>
</dbReference>
<keyword evidence="2 3" id="KW-0378">Hydrolase</keyword>
<dbReference type="PANTHER" id="PTHR11049">
    <property type="entry name" value="ACYL COENZYME A THIOESTER HYDROLASE"/>
    <property type="match status" value="1"/>
</dbReference>
<reference evidence="5 6" key="1">
    <citation type="submission" date="2019-06" db="EMBL/GenBank/DDBJ databases">
        <title>Whole genome shotgun sequence of Brevibacillus agri NBRC 15538.</title>
        <authorList>
            <person name="Hosoyama A."/>
            <person name="Uohara A."/>
            <person name="Ohji S."/>
            <person name="Ichikawa N."/>
        </authorList>
    </citation>
    <scope>NUCLEOTIDE SEQUENCE [LARGE SCALE GENOMIC DNA]</scope>
    <source>
        <strain evidence="5 6">NBRC 15538</strain>
    </source>
</reference>
<dbReference type="InterPro" id="IPR029069">
    <property type="entry name" value="HotDog_dom_sf"/>
</dbReference>